<comment type="caution">
    <text evidence="2">The sequence shown here is derived from an EMBL/GenBank/DDBJ whole genome shotgun (WGS) entry which is preliminary data.</text>
</comment>
<evidence type="ECO:0008006" key="4">
    <source>
        <dbReference type="Google" id="ProtNLM"/>
    </source>
</evidence>
<dbReference type="InterPro" id="IPR024079">
    <property type="entry name" value="MetalloPept_cat_dom_sf"/>
</dbReference>
<organism evidence="2 3">
    <name type="scientific">Streptomyces yaizuensis</name>
    <dbReference type="NCBI Taxonomy" id="2989713"/>
    <lineage>
        <taxon>Bacteria</taxon>
        <taxon>Bacillati</taxon>
        <taxon>Actinomycetota</taxon>
        <taxon>Actinomycetes</taxon>
        <taxon>Kitasatosporales</taxon>
        <taxon>Streptomycetaceae</taxon>
        <taxon>Streptomyces</taxon>
    </lineage>
</organism>
<dbReference type="RefSeq" id="WP_323450232.1">
    <property type="nucleotide sequence ID" value="NZ_BSBI01000013.1"/>
</dbReference>
<dbReference type="Proteomes" id="UP001291653">
    <property type="component" value="Unassembled WGS sequence"/>
</dbReference>
<protein>
    <recommendedName>
        <fullName evidence="4">Peptidase M10 metallopeptidase domain-containing protein</fullName>
    </recommendedName>
</protein>
<reference evidence="2 3" key="1">
    <citation type="submission" date="2022-10" db="EMBL/GenBank/DDBJ databases">
        <title>Draft genome sequence of Streptomyces sp. YSPA8.</title>
        <authorList>
            <person name="Moriuchi R."/>
            <person name="Dohra H."/>
            <person name="Yamamura H."/>
            <person name="Kodani S."/>
        </authorList>
    </citation>
    <scope>NUCLEOTIDE SEQUENCE [LARGE SCALE GENOMIC DNA]</scope>
    <source>
        <strain evidence="2 3">YSPA8</strain>
    </source>
</reference>
<evidence type="ECO:0000313" key="2">
    <source>
        <dbReference type="EMBL" id="GLF98249.1"/>
    </source>
</evidence>
<proteinExistence type="predicted"/>
<evidence type="ECO:0000313" key="3">
    <source>
        <dbReference type="Proteomes" id="UP001291653"/>
    </source>
</evidence>
<dbReference type="EMBL" id="BSBI01000013">
    <property type="protein sequence ID" value="GLF98249.1"/>
    <property type="molecule type" value="Genomic_DNA"/>
</dbReference>
<sequence length="65" mass="7303">MGDGKRLGTTSGRRRIAGHELGHALGFCHKDPRRYATLMARRLADGPADGKPTRQDRRNYRALWG</sequence>
<dbReference type="Gene3D" id="3.40.390.10">
    <property type="entry name" value="Collagenase (Catalytic Domain)"/>
    <property type="match status" value="1"/>
</dbReference>
<name>A0ABQ5P6Q9_9ACTN</name>
<dbReference type="SUPFAM" id="SSF55486">
    <property type="entry name" value="Metalloproteases ('zincins'), catalytic domain"/>
    <property type="match status" value="1"/>
</dbReference>
<accession>A0ABQ5P6Q9</accession>
<evidence type="ECO:0000256" key="1">
    <source>
        <dbReference type="SAM" id="MobiDB-lite"/>
    </source>
</evidence>
<keyword evidence="3" id="KW-1185">Reference proteome</keyword>
<gene>
    <name evidence="2" type="ORF">SYYSPA8_28150</name>
</gene>
<feature type="region of interest" description="Disordered" evidence="1">
    <location>
        <begin position="45"/>
        <end position="65"/>
    </location>
</feature>